<protein>
    <recommendedName>
        <fullName evidence="2">CBM-cenC domain-containing protein</fullName>
    </recommendedName>
</protein>
<evidence type="ECO:0000313" key="1">
    <source>
        <dbReference type="EMBL" id="KKK61380.1"/>
    </source>
</evidence>
<comment type="caution">
    <text evidence="1">The sequence shown here is derived from an EMBL/GenBank/DDBJ whole genome shotgun (WGS) entry which is preliminary data.</text>
</comment>
<proteinExistence type="predicted"/>
<reference evidence="1" key="1">
    <citation type="journal article" date="2015" name="Nature">
        <title>Complex archaea that bridge the gap between prokaryotes and eukaryotes.</title>
        <authorList>
            <person name="Spang A."/>
            <person name="Saw J.H."/>
            <person name="Jorgensen S.L."/>
            <person name="Zaremba-Niedzwiedzka K."/>
            <person name="Martijn J."/>
            <person name="Lind A.E."/>
            <person name="van Eijk R."/>
            <person name="Schleper C."/>
            <person name="Guy L."/>
            <person name="Ettema T.J."/>
        </authorList>
    </citation>
    <scope>NUCLEOTIDE SEQUENCE</scope>
</reference>
<dbReference type="AlphaFoldDB" id="A0A0F8XJZ8"/>
<organism evidence="1">
    <name type="scientific">marine sediment metagenome</name>
    <dbReference type="NCBI Taxonomy" id="412755"/>
    <lineage>
        <taxon>unclassified sequences</taxon>
        <taxon>metagenomes</taxon>
        <taxon>ecological metagenomes</taxon>
    </lineage>
</organism>
<feature type="non-terminal residue" evidence="1">
    <location>
        <position position="362"/>
    </location>
</feature>
<dbReference type="EMBL" id="LAZR01062503">
    <property type="protein sequence ID" value="KKK61380.1"/>
    <property type="molecule type" value="Genomic_DNA"/>
</dbReference>
<dbReference type="Gene3D" id="2.60.120.260">
    <property type="entry name" value="Galactose-binding domain-like"/>
    <property type="match status" value="1"/>
</dbReference>
<feature type="non-terminal residue" evidence="1">
    <location>
        <position position="1"/>
    </location>
</feature>
<evidence type="ECO:0008006" key="2">
    <source>
        <dbReference type="Google" id="ProtNLM"/>
    </source>
</evidence>
<gene>
    <name evidence="1" type="ORF">LCGC14_3014910</name>
</gene>
<sequence length="362" mass="38393">YINGDVVVSGGVPLFNNISFTGSLNNYLFTYSNTAGFDYGDRVIVRVVADDLAPTGVNSLDTTYYYDIITDSTLIIENFYPLVGITPDPGLINISVDIVDNTYDVDESALYLSVNGTTVSSTVTSFYGNRALTTVVSGMVSISGTSLDDAVLSGVTIVGTSIAGGIPLVTDGDMETAGVGAWIAKDATLTKEITNPYEGTQLLRVTGDELAWAQQTLPVTAGQKYRLRGWSRSDGFNQSVYLVGSLWIDATTSTSWQEQDTIFTWAGAPLLLLGFDDDPGYVEFDAVSVTEEPEAETECIGGQLLVGSGSRGLITNFPAPFDLTLSGELISAYFYEGAVISGSVDTALVAGVNWDGNTTNST</sequence>
<name>A0A0F8XJZ8_9ZZZZ</name>
<accession>A0A0F8XJZ8</accession>